<dbReference type="PROSITE" id="PS50172">
    <property type="entry name" value="BRCT"/>
    <property type="match status" value="6"/>
</dbReference>
<dbReference type="CDD" id="cd00027">
    <property type="entry name" value="BRCT"/>
    <property type="match status" value="1"/>
</dbReference>
<dbReference type="RefSeq" id="XP_044560289.1">
    <property type="nucleotide sequence ID" value="XM_044709109.1"/>
</dbReference>
<dbReference type="Pfam" id="PF12738">
    <property type="entry name" value="PTCB-BRCT"/>
    <property type="match status" value="1"/>
</dbReference>
<protein>
    <recommendedName>
        <fullName evidence="3">BRCT domain-containing protein</fullName>
    </recommendedName>
</protein>
<dbReference type="VEuPathDB" id="AmoebaDB:FDP41_005570"/>
<evidence type="ECO:0000259" key="3">
    <source>
        <dbReference type="PROSITE" id="PS50172"/>
    </source>
</evidence>
<feature type="domain" description="BRCT" evidence="3">
    <location>
        <begin position="504"/>
        <end position="584"/>
    </location>
</feature>
<dbReference type="SMART" id="SM00292">
    <property type="entry name" value="BRCT"/>
    <property type="match status" value="7"/>
</dbReference>
<feature type="domain" description="BRCT" evidence="3">
    <location>
        <begin position="85"/>
        <end position="173"/>
    </location>
</feature>
<dbReference type="OMA" id="TICSSAM"/>
<feature type="region of interest" description="Disordered" evidence="2">
    <location>
        <begin position="598"/>
        <end position="619"/>
    </location>
</feature>
<dbReference type="GO" id="GO:0033314">
    <property type="term" value="P:mitotic DNA replication checkpoint signaling"/>
    <property type="evidence" value="ECO:0007669"/>
    <property type="project" value="TreeGrafter"/>
</dbReference>
<dbReference type="CDD" id="cd17731">
    <property type="entry name" value="BRCT_TopBP1_rpt2_like"/>
    <property type="match status" value="1"/>
</dbReference>
<name>A0A6A5BL11_NAEFO</name>
<dbReference type="InterPro" id="IPR059215">
    <property type="entry name" value="BRCT2_TopBP1-like"/>
</dbReference>
<dbReference type="Pfam" id="PF00533">
    <property type="entry name" value="BRCT"/>
    <property type="match status" value="4"/>
</dbReference>
<feature type="domain" description="BRCT" evidence="3">
    <location>
        <begin position="1"/>
        <end position="87"/>
    </location>
</feature>
<dbReference type="Proteomes" id="UP000444721">
    <property type="component" value="Unassembled WGS sequence"/>
</dbReference>
<dbReference type="GO" id="GO:0007095">
    <property type="term" value="P:mitotic G2 DNA damage checkpoint signaling"/>
    <property type="evidence" value="ECO:0007669"/>
    <property type="project" value="TreeGrafter"/>
</dbReference>
<dbReference type="PANTHER" id="PTHR13561">
    <property type="entry name" value="DNA REPLICATION REGULATOR DPB11-RELATED"/>
    <property type="match status" value="1"/>
</dbReference>
<dbReference type="AlphaFoldDB" id="A0A6A5BL11"/>
<dbReference type="InterPro" id="IPR036420">
    <property type="entry name" value="BRCT_dom_sf"/>
</dbReference>
<reference evidence="4 5" key="1">
    <citation type="journal article" date="2019" name="Sci. Rep.">
        <title>Nanopore sequencing improves the draft genome of the human pathogenic amoeba Naegleria fowleri.</title>
        <authorList>
            <person name="Liechti N."/>
            <person name="Schurch N."/>
            <person name="Bruggmann R."/>
            <person name="Wittwer M."/>
        </authorList>
    </citation>
    <scope>NUCLEOTIDE SEQUENCE [LARGE SCALE GENOMIC DNA]</scope>
    <source>
        <strain evidence="4 5">ATCC 30894</strain>
    </source>
</reference>
<evidence type="ECO:0000256" key="1">
    <source>
        <dbReference type="ARBA" id="ARBA00022737"/>
    </source>
</evidence>
<dbReference type="GeneID" id="68112788"/>
<feature type="domain" description="BRCT" evidence="3">
    <location>
        <begin position="243"/>
        <end position="335"/>
    </location>
</feature>
<proteinExistence type="predicted"/>
<dbReference type="InterPro" id="IPR001357">
    <property type="entry name" value="BRCT_dom"/>
</dbReference>
<feature type="region of interest" description="Disordered" evidence="2">
    <location>
        <begin position="982"/>
        <end position="1008"/>
    </location>
</feature>
<dbReference type="OrthoDB" id="251770at2759"/>
<dbReference type="VEuPathDB" id="AmoebaDB:NF0023900"/>
<evidence type="ECO:0000313" key="4">
    <source>
        <dbReference type="EMBL" id="KAF0975576.1"/>
    </source>
</evidence>
<feature type="domain" description="BRCT" evidence="3">
    <location>
        <begin position="398"/>
        <end position="480"/>
    </location>
</feature>
<feature type="compositionally biased region" description="Low complexity" evidence="2">
    <location>
        <begin position="336"/>
        <end position="366"/>
    </location>
</feature>
<comment type="caution">
    <text evidence="4">The sequence shown here is derived from an EMBL/GenBank/DDBJ whole genome shotgun (WGS) entry which is preliminary data.</text>
</comment>
<dbReference type="EMBL" id="VFQX01000044">
    <property type="protein sequence ID" value="KAF0975576.1"/>
    <property type="molecule type" value="Genomic_DNA"/>
</dbReference>
<dbReference type="VEuPathDB" id="AmoebaDB:NF0023880"/>
<dbReference type="CDD" id="cd17738">
    <property type="entry name" value="BRCT_TopBP1_rpt7"/>
    <property type="match status" value="1"/>
</dbReference>
<dbReference type="VEuPathDB" id="AmoebaDB:NfTy_067230"/>
<feature type="region of interest" description="Disordered" evidence="2">
    <location>
        <begin position="336"/>
        <end position="367"/>
    </location>
</feature>
<keyword evidence="1" id="KW-0677">Repeat</keyword>
<keyword evidence="5" id="KW-1185">Reference proteome</keyword>
<organism evidence="4 5">
    <name type="scientific">Naegleria fowleri</name>
    <name type="common">Brain eating amoeba</name>
    <dbReference type="NCBI Taxonomy" id="5763"/>
    <lineage>
        <taxon>Eukaryota</taxon>
        <taxon>Discoba</taxon>
        <taxon>Heterolobosea</taxon>
        <taxon>Tetramitia</taxon>
        <taxon>Eutetramitia</taxon>
        <taxon>Vahlkampfiidae</taxon>
        <taxon>Naegleria</taxon>
    </lineage>
</organism>
<sequence length="1008" mass="112861">MDSRKIRQVCFTAFNSERKRELADKATKLGLIVEYNFETRTDVLVAARVGTDKYRQAIANDVPIVKEDWLIESAKEGKLLDISKFKVPPLYGCKICVTGFKEEVRNHIKRMCELNGATYNPALIAGYTHLIAKKTGSEKFEFALENDINVVTSKWLDDSIKLGYAQDESHYFLASLTEKQKQKCKEILAKYQAKAVSEIDDIPTSSTSTKPFPNLSVQPTQINKIDPMDTTDFSASQFSTEDADMSLLNGLVFYLIGFTHSITEVRKTIRNYGGIASFSLLPSINYIIVDETMDTTDMVRSVMEKLSYEPPVVPFKWLKDSIKNMEIQSIDLYKTNSHNDNKSVNNNDNNTDITSTTTTSPSTSKTDFIELDMTDEELAEALKSQRASQSTETSNEKNSTKIFSNYSLQLSDLLSSTDKQQAKIIIERNGGKIVKTSADFIIYPQSSKAARDNNPKIRTLTWLKDCENSNSVKNVKDSILYFPTFRLAFNKIPSKEEGTTMKNEDVIVVISGYQEDKPLLTAIIEALGAKNNGALKKTSTILVCEDASEKYHFAVKNNIPIVTKYWLMESYKAGYFLPPSDFKLLISENKENMTTNTVTTASTSTTGKTEPNTTNSTTANANDVAVSIPVDAPTPKADQKEAFKTEITPTKMEILTDENARDTISPSKPLTVATPVNITSLSNVKSRVLDLLPKKKTNTTNKNTDIFSEPSPETTFVTKKNLESNIFISNDPMDSNSGSVNSMSDFGAEYDMKLKKEKLSKLAQIHSPSPYATQLETQIVCHDSESHKDLWKSSYEKKQKTFLLTSVNDKSHLATCIVHLGGRVEDTFSSSITHLIMGTPSTTEKFFCCVASGCWILKPEYVIDSFKQQQWLDEEPFQYRDAKEGDLSSHFASAIRIRETKQQPFANLIVYFAEAHQSYANIILAGGGKILTDVQNLERDSCTHIFYSTDKSKEVQKLRTKYPNIPCVKSEIISVLLSPAAEGKRSIEPSATDTVPQPETKKRKFIKK</sequence>
<accession>A0A6A5BL11</accession>
<gene>
    <name evidence="4" type="ORF">FDP41_005570</name>
</gene>
<dbReference type="GO" id="GO:0006270">
    <property type="term" value="P:DNA replication initiation"/>
    <property type="evidence" value="ECO:0007669"/>
    <property type="project" value="TreeGrafter"/>
</dbReference>
<dbReference type="Gene3D" id="3.40.50.10190">
    <property type="entry name" value="BRCT domain"/>
    <property type="match status" value="6"/>
</dbReference>
<evidence type="ECO:0000256" key="2">
    <source>
        <dbReference type="SAM" id="MobiDB-lite"/>
    </source>
</evidence>
<evidence type="ECO:0000313" key="5">
    <source>
        <dbReference type="Proteomes" id="UP000444721"/>
    </source>
</evidence>
<feature type="domain" description="BRCT" evidence="3">
    <location>
        <begin position="801"/>
        <end position="879"/>
    </location>
</feature>
<dbReference type="SUPFAM" id="SSF52113">
    <property type="entry name" value="BRCT domain"/>
    <property type="match status" value="7"/>
</dbReference>
<dbReference type="PANTHER" id="PTHR13561:SF20">
    <property type="entry name" value="DNA TOPOISOMERASE 2-BINDING PROTEIN 1"/>
    <property type="match status" value="1"/>
</dbReference>